<dbReference type="Pfam" id="PF04055">
    <property type="entry name" value="Radical_SAM"/>
    <property type="match status" value="1"/>
</dbReference>
<dbReference type="Proteomes" id="UP001465755">
    <property type="component" value="Unassembled WGS sequence"/>
</dbReference>
<feature type="domain" description="MTTase N-terminal" evidence="8">
    <location>
        <begin position="15"/>
        <end position="131"/>
    </location>
</feature>
<gene>
    <name evidence="10" type="ORF">WJX73_007483</name>
</gene>
<protein>
    <submittedName>
        <fullName evidence="10">Uncharacterized protein</fullName>
    </submittedName>
</protein>
<dbReference type="SMART" id="SM00729">
    <property type="entry name" value="Elp3"/>
    <property type="match status" value="1"/>
</dbReference>
<keyword evidence="4" id="KW-0479">Metal-binding</keyword>
<dbReference type="Pfam" id="PF00919">
    <property type="entry name" value="UPF0004"/>
    <property type="match status" value="1"/>
</dbReference>
<keyword evidence="11" id="KW-1185">Reference proteome</keyword>
<evidence type="ECO:0000313" key="11">
    <source>
        <dbReference type="Proteomes" id="UP001465755"/>
    </source>
</evidence>
<dbReference type="Gene3D" id="3.80.30.20">
    <property type="entry name" value="tm_1862 like domain"/>
    <property type="match status" value="1"/>
</dbReference>
<dbReference type="SFLD" id="SFLDS00029">
    <property type="entry name" value="Radical_SAM"/>
    <property type="match status" value="1"/>
</dbReference>
<proteinExistence type="predicted"/>
<dbReference type="PANTHER" id="PTHR43020:SF2">
    <property type="entry name" value="MITOCHONDRIAL TRNA METHYLTHIOTRANSFERASE CDK5RAP1"/>
    <property type="match status" value="1"/>
</dbReference>
<dbReference type="InterPro" id="IPR023404">
    <property type="entry name" value="rSAM_horseshoe"/>
</dbReference>
<name>A0AAW1NXV7_9CHLO</name>
<comment type="cofactor">
    <cofactor evidence="1">
        <name>[4Fe-4S] cluster</name>
        <dbReference type="ChEBI" id="CHEBI:49883"/>
    </cofactor>
</comment>
<evidence type="ECO:0000256" key="3">
    <source>
        <dbReference type="ARBA" id="ARBA00022691"/>
    </source>
</evidence>
<dbReference type="InterPro" id="IPR038135">
    <property type="entry name" value="Methylthiotransferase_N_sf"/>
</dbReference>
<dbReference type="AlphaFoldDB" id="A0AAW1NXV7"/>
<keyword evidence="3" id="KW-0949">S-adenosyl-L-methionine</keyword>
<dbReference type="PANTHER" id="PTHR43020">
    <property type="entry name" value="CDK5 REGULATORY SUBUNIT-ASSOCIATED PROTEIN 1"/>
    <property type="match status" value="1"/>
</dbReference>
<dbReference type="SFLD" id="SFLDF00413">
    <property type="entry name" value="CDK5RAP1"/>
    <property type="match status" value="1"/>
</dbReference>
<dbReference type="InterPro" id="IPR013848">
    <property type="entry name" value="Methylthiotransferase_N"/>
</dbReference>
<sequence>MAATDPVEEASYTSKAVYIETYGCQMNSSDTEVVLAILRKHGYSRTTVPAEAGLILLNTCAIRDRAEQKICGVDLVAGPDAYRDLPRLMAVLQQRQASDAASREGVMNVHLSAEETYADITPVRPVGEKSALVSVMRGCNNMCAFCIVPFTRGRERSRPLNSILNEVRMLSDQGFKEVTLLGQNVNSYADASQGEPAAAPGPAPGRSNPDAFSAYAQGFRSVYVPRRGGSVQFAELLDGVAGVNPEMRVRFTSPHPKDFSDDVLEVIAARPNVCKQLHMPAQSGSTSVLERMKRGYDRPSYDALVAHVRQKLPQVALSTDMIMGFCGETEAEHQCTLDLLERTAYEQAFLFAYSQRDRTTAARHLQDDVAPEVKDRRLAEAIQVFRRAQRRGTQAEIGALHLVLVEGVSRRHIGNAAVLNTAV</sequence>
<dbReference type="GO" id="GO:0046872">
    <property type="term" value="F:metal ion binding"/>
    <property type="evidence" value="ECO:0007669"/>
    <property type="project" value="UniProtKB-KW"/>
</dbReference>
<dbReference type="InterPro" id="IPR058240">
    <property type="entry name" value="rSAM_sf"/>
</dbReference>
<accession>A0AAW1NXV7</accession>
<dbReference type="FunFam" id="3.40.50.12160:FF:000003">
    <property type="entry name" value="CDK5 regulatory subunit-associated protein 1"/>
    <property type="match status" value="1"/>
</dbReference>
<evidence type="ECO:0000256" key="1">
    <source>
        <dbReference type="ARBA" id="ARBA00001966"/>
    </source>
</evidence>
<evidence type="ECO:0000256" key="4">
    <source>
        <dbReference type="ARBA" id="ARBA00022723"/>
    </source>
</evidence>
<dbReference type="InterPro" id="IPR007197">
    <property type="entry name" value="rSAM"/>
</dbReference>
<dbReference type="InterPro" id="IPR005839">
    <property type="entry name" value="Methylthiotransferase"/>
</dbReference>
<dbReference type="PROSITE" id="PS51449">
    <property type="entry name" value="MTTASE_N"/>
    <property type="match status" value="1"/>
</dbReference>
<evidence type="ECO:0000313" key="10">
    <source>
        <dbReference type="EMBL" id="KAK9798141.1"/>
    </source>
</evidence>
<dbReference type="GO" id="GO:0051539">
    <property type="term" value="F:4 iron, 4 sulfur cluster binding"/>
    <property type="evidence" value="ECO:0007669"/>
    <property type="project" value="UniProtKB-KW"/>
</dbReference>
<evidence type="ECO:0000256" key="5">
    <source>
        <dbReference type="ARBA" id="ARBA00023004"/>
    </source>
</evidence>
<dbReference type="InterPro" id="IPR006638">
    <property type="entry name" value="Elp3/MiaA/NifB-like_rSAM"/>
</dbReference>
<dbReference type="PROSITE" id="PS01278">
    <property type="entry name" value="MTTASE_RADICAL"/>
    <property type="match status" value="1"/>
</dbReference>
<dbReference type="GO" id="GO:0005829">
    <property type="term" value="C:cytosol"/>
    <property type="evidence" value="ECO:0007669"/>
    <property type="project" value="TreeGrafter"/>
</dbReference>
<evidence type="ECO:0000256" key="6">
    <source>
        <dbReference type="ARBA" id="ARBA00023014"/>
    </source>
</evidence>
<keyword evidence="6" id="KW-0411">Iron-sulfur</keyword>
<dbReference type="PROSITE" id="PS51918">
    <property type="entry name" value="RADICAL_SAM"/>
    <property type="match status" value="1"/>
</dbReference>
<reference evidence="10 11" key="1">
    <citation type="journal article" date="2024" name="Nat. Commun.">
        <title>Phylogenomics reveals the evolutionary origins of lichenization in chlorophyte algae.</title>
        <authorList>
            <person name="Puginier C."/>
            <person name="Libourel C."/>
            <person name="Otte J."/>
            <person name="Skaloud P."/>
            <person name="Haon M."/>
            <person name="Grisel S."/>
            <person name="Petersen M."/>
            <person name="Berrin J.G."/>
            <person name="Delaux P.M."/>
            <person name="Dal Grande F."/>
            <person name="Keller J."/>
        </authorList>
    </citation>
    <scope>NUCLEOTIDE SEQUENCE [LARGE SCALE GENOMIC DNA]</scope>
    <source>
        <strain evidence="10 11">SAG 2036</strain>
    </source>
</reference>
<evidence type="ECO:0000256" key="2">
    <source>
        <dbReference type="ARBA" id="ARBA00022485"/>
    </source>
</evidence>
<feature type="domain" description="Radical SAM core" evidence="9">
    <location>
        <begin position="125"/>
        <end position="391"/>
    </location>
</feature>
<dbReference type="SFLD" id="SFLDG01061">
    <property type="entry name" value="methylthiotransferase"/>
    <property type="match status" value="1"/>
</dbReference>
<dbReference type="EMBL" id="JALJOQ010000102">
    <property type="protein sequence ID" value="KAK9798141.1"/>
    <property type="molecule type" value="Genomic_DNA"/>
</dbReference>
<evidence type="ECO:0000256" key="7">
    <source>
        <dbReference type="SAM" id="MobiDB-lite"/>
    </source>
</evidence>
<dbReference type="SFLD" id="SFLDG01082">
    <property type="entry name" value="B12-binding_domain_containing"/>
    <property type="match status" value="1"/>
</dbReference>
<dbReference type="Gene3D" id="3.40.50.12160">
    <property type="entry name" value="Methylthiotransferase, N-terminal domain"/>
    <property type="match status" value="1"/>
</dbReference>
<feature type="region of interest" description="Disordered" evidence="7">
    <location>
        <begin position="191"/>
        <end position="210"/>
    </location>
</feature>
<evidence type="ECO:0000259" key="8">
    <source>
        <dbReference type="PROSITE" id="PS51449"/>
    </source>
</evidence>
<dbReference type="InterPro" id="IPR020612">
    <property type="entry name" value="Methylthiotransferase_CS"/>
</dbReference>
<dbReference type="GO" id="GO:0035597">
    <property type="term" value="F:tRNA-2-methylthio-N(6)-dimethylallyladenosine(37) synthase activity"/>
    <property type="evidence" value="ECO:0007669"/>
    <property type="project" value="TreeGrafter"/>
</dbReference>
<organism evidence="10 11">
    <name type="scientific">Symbiochloris irregularis</name>
    <dbReference type="NCBI Taxonomy" id="706552"/>
    <lineage>
        <taxon>Eukaryota</taxon>
        <taxon>Viridiplantae</taxon>
        <taxon>Chlorophyta</taxon>
        <taxon>core chlorophytes</taxon>
        <taxon>Trebouxiophyceae</taxon>
        <taxon>Trebouxiales</taxon>
        <taxon>Trebouxiaceae</taxon>
        <taxon>Symbiochloris</taxon>
    </lineage>
</organism>
<keyword evidence="5" id="KW-0408">Iron</keyword>
<evidence type="ECO:0000259" key="9">
    <source>
        <dbReference type="PROSITE" id="PS51918"/>
    </source>
</evidence>
<keyword evidence="2" id="KW-0004">4Fe-4S</keyword>
<dbReference type="SUPFAM" id="SSF102114">
    <property type="entry name" value="Radical SAM enzymes"/>
    <property type="match status" value="1"/>
</dbReference>
<comment type="caution">
    <text evidence="10">The sequence shown here is derived from an EMBL/GenBank/DDBJ whole genome shotgun (WGS) entry which is preliminary data.</text>
</comment>